<reference evidence="1 2" key="1">
    <citation type="submission" date="2024-01" db="EMBL/GenBank/DDBJ databases">
        <title>The genomes of 5 underutilized Papilionoideae crops provide insights into root nodulation and disease resistanc.</title>
        <authorList>
            <person name="Jiang F."/>
        </authorList>
    </citation>
    <scope>NUCLEOTIDE SEQUENCE [LARGE SCALE GENOMIC DNA]</scope>
    <source>
        <strain evidence="1">DUOXIRENSHENG_FW03</strain>
        <tissue evidence="1">Leaves</tissue>
    </source>
</reference>
<proteinExistence type="predicted"/>
<name>A0AAN9NN24_PSOTE</name>
<evidence type="ECO:0000313" key="2">
    <source>
        <dbReference type="Proteomes" id="UP001386955"/>
    </source>
</evidence>
<comment type="caution">
    <text evidence="1">The sequence shown here is derived from an EMBL/GenBank/DDBJ whole genome shotgun (WGS) entry which is preliminary data.</text>
</comment>
<keyword evidence="2" id="KW-1185">Reference proteome</keyword>
<sequence>MEVGPAQACAVKVESVPDNKPLWSYCVPMSHAGPFVLALFPFRKHSNPNPTLVGRKAYCFLVVARVDVIEGCLLLACVIWAGAELVLGISFCFCDNDCQKHRGTCQGTAFRRESPTLFLELWGDEALSTLASTFLFIKADQEFSVFWGATGELYSLLLMPESHSTDGREWLGVPELDSVIREMLRDKKSCPRGLISYRERALGPCCRSFSRFGKGFPLKDCQDWKYLCEFRIRKLKLMPRRPDFLG</sequence>
<accession>A0AAN9NN24</accession>
<dbReference type="EMBL" id="JAYMYS010000040">
    <property type="protein sequence ID" value="KAK7375866.1"/>
    <property type="molecule type" value="Genomic_DNA"/>
</dbReference>
<dbReference type="AlphaFoldDB" id="A0AAN9NN24"/>
<gene>
    <name evidence="1" type="ORF">VNO78_35179</name>
</gene>
<dbReference type="Proteomes" id="UP001386955">
    <property type="component" value="Unassembled WGS sequence"/>
</dbReference>
<organism evidence="1 2">
    <name type="scientific">Psophocarpus tetragonolobus</name>
    <name type="common">Winged bean</name>
    <name type="synonym">Dolichos tetragonolobus</name>
    <dbReference type="NCBI Taxonomy" id="3891"/>
    <lineage>
        <taxon>Eukaryota</taxon>
        <taxon>Viridiplantae</taxon>
        <taxon>Streptophyta</taxon>
        <taxon>Embryophyta</taxon>
        <taxon>Tracheophyta</taxon>
        <taxon>Spermatophyta</taxon>
        <taxon>Magnoliopsida</taxon>
        <taxon>eudicotyledons</taxon>
        <taxon>Gunneridae</taxon>
        <taxon>Pentapetalae</taxon>
        <taxon>rosids</taxon>
        <taxon>fabids</taxon>
        <taxon>Fabales</taxon>
        <taxon>Fabaceae</taxon>
        <taxon>Papilionoideae</taxon>
        <taxon>50 kb inversion clade</taxon>
        <taxon>NPAAA clade</taxon>
        <taxon>indigoferoid/millettioid clade</taxon>
        <taxon>Phaseoleae</taxon>
        <taxon>Psophocarpus</taxon>
    </lineage>
</organism>
<protein>
    <submittedName>
        <fullName evidence="1">Uncharacterized protein</fullName>
    </submittedName>
</protein>
<evidence type="ECO:0000313" key="1">
    <source>
        <dbReference type="EMBL" id="KAK7375866.1"/>
    </source>
</evidence>